<dbReference type="SUPFAM" id="SSF63712">
    <property type="entry name" value="Nicotinic receptor ligand binding domain-like"/>
    <property type="match status" value="1"/>
</dbReference>
<evidence type="ECO:0000259" key="1">
    <source>
        <dbReference type="Pfam" id="PF02931"/>
    </source>
</evidence>
<dbReference type="GO" id="GO:0016020">
    <property type="term" value="C:membrane"/>
    <property type="evidence" value="ECO:0007669"/>
    <property type="project" value="InterPro"/>
</dbReference>
<dbReference type="InterPro" id="IPR036734">
    <property type="entry name" value="Neur_chan_lig-bd_sf"/>
</dbReference>
<protein>
    <submittedName>
        <fullName evidence="2">Gamma-aminobutyric acid receptor subunit beta</fullName>
    </submittedName>
</protein>
<accession>F1LFE7</accession>
<evidence type="ECO:0000313" key="2">
    <source>
        <dbReference type="EMBL" id="ADY48851.1"/>
    </source>
</evidence>
<dbReference type="EMBL" id="JI210987">
    <property type="protein sequence ID" value="ADY48851.1"/>
    <property type="molecule type" value="mRNA"/>
</dbReference>
<reference evidence="2" key="1">
    <citation type="journal article" date="2011" name="Genome Res.">
        <title>Deep small RNA sequencing from the nematode Ascaris reveals conservation, functional diversification, and novel developmental profiles.</title>
        <authorList>
            <person name="Wang J."/>
            <person name="Czech B."/>
            <person name="Crunk A."/>
            <person name="Wallace A."/>
            <person name="Mitreva M."/>
            <person name="Hannon G.J."/>
            <person name="Davis R.E."/>
        </authorList>
    </citation>
    <scope>NUCLEOTIDE SEQUENCE</scope>
</reference>
<dbReference type="InterPro" id="IPR006202">
    <property type="entry name" value="Neur_chan_lig-bd"/>
</dbReference>
<organism evidence="2">
    <name type="scientific">Ascaris suum</name>
    <name type="common">Pig roundworm</name>
    <name type="synonym">Ascaris lumbricoides</name>
    <dbReference type="NCBI Taxonomy" id="6253"/>
    <lineage>
        <taxon>Eukaryota</taxon>
        <taxon>Metazoa</taxon>
        <taxon>Ecdysozoa</taxon>
        <taxon>Nematoda</taxon>
        <taxon>Chromadorea</taxon>
        <taxon>Rhabditida</taxon>
        <taxon>Spirurina</taxon>
        <taxon>Ascaridomorpha</taxon>
        <taxon>Ascaridoidea</taxon>
        <taxon>Ascarididae</taxon>
        <taxon>Ascaris</taxon>
    </lineage>
</organism>
<dbReference type="Pfam" id="PF02931">
    <property type="entry name" value="Neur_chan_LBD"/>
    <property type="match status" value="1"/>
</dbReference>
<feature type="domain" description="Neurotransmitter-gated ion-channel ligand-binding" evidence="1">
    <location>
        <begin position="1"/>
        <end position="66"/>
    </location>
</feature>
<dbReference type="GO" id="GO:0005230">
    <property type="term" value="F:extracellular ligand-gated monoatomic ion channel activity"/>
    <property type="evidence" value="ECO:0007669"/>
    <property type="project" value="InterPro"/>
</dbReference>
<keyword evidence="2" id="KW-0675">Receptor</keyword>
<name>F1LFE7_ASCSU</name>
<sequence length="78" mass="9405">MDIIIASFDSMSEVNMDYTVTMYLHQFWRDERLSWSPHINIDDMTLSGDFSQHIWVPVTLFSPMTNNHFYMMSPRRIR</sequence>
<proteinExistence type="evidence at transcript level"/>
<dbReference type="Gene3D" id="2.70.170.10">
    <property type="entry name" value="Neurotransmitter-gated ion-channel ligand-binding domain"/>
    <property type="match status" value="1"/>
</dbReference>
<dbReference type="AlphaFoldDB" id="F1LFE7"/>